<feature type="signal peptide" evidence="1">
    <location>
        <begin position="1"/>
        <end position="23"/>
    </location>
</feature>
<evidence type="ECO:0000313" key="2">
    <source>
        <dbReference type="EMBL" id="RAJ76547.1"/>
    </source>
</evidence>
<proteinExistence type="predicted"/>
<evidence type="ECO:0000256" key="1">
    <source>
        <dbReference type="SAM" id="SignalP"/>
    </source>
</evidence>
<accession>A0A327VQC1</accession>
<keyword evidence="1" id="KW-0732">Signal</keyword>
<keyword evidence="3" id="KW-1185">Reference proteome</keyword>
<dbReference type="OrthoDB" id="637051at2"/>
<organism evidence="2 3">
    <name type="scientific">Chitinophaga dinghuensis</name>
    <dbReference type="NCBI Taxonomy" id="1539050"/>
    <lineage>
        <taxon>Bacteria</taxon>
        <taxon>Pseudomonadati</taxon>
        <taxon>Bacteroidota</taxon>
        <taxon>Chitinophagia</taxon>
        <taxon>Chitinophagales</taxon>
        <taxon>Chitinophagaceae</taxon>
        <taxon>Chitinophaga</taxon>
    </lineage>
</organism>
<gene>
    <name evidence="2" type="ORF">CLV59_10866</name>
</gene>
<dbReference type="RefSeq" id="WP_146616276.1">
    <property type="nucleotide sequence ID" value="NZ_QLMA01000008.1"/>
</dbReference>
<feature type="chain" id="PRO_5016463194" evidence="1">
    <location>
        <begin position="24"/>
        <end position="290"/>
    </location>
</feature>
<dbReference type="AlphaFoldDB" id="A0A327VQC1"/>
<dbReference type="EMBL" id="QLMA01000008">
    <property type="protein sequence ID" value="RAJ76547.1"/>
    <property type="molecule type" value="Genomic_DNA"/>
</dbReference>
<evidence type="ECO:0000313" key="3">
    <source>
        <dbReference type="Proteomes" id="UP000249819"/>
    </source>
</evidence>
<protein>
    <submittedName>
        <fullName evidence="2">Uncharacterized protein</fullName>
    </submittedName>
</protein>
<name>A0A327VQC1_9BACT</name>
<reference evidence="2 3" key="1">
    <citation type="submission" date="2018-06" db="EMBL/GenBank/DDBJ databases">
        <title>Genomic Encyclopedia of Archaeal and Bacterial Type Strains, Phase II (KMG-II): from individual species to whole genera.</title>
        <authorList>
            <person name="Goeker M."/>
        </authorList>
    </citation>
    <scope>NUCLEOTIDE SEQUENCE [LARGE SCALE GENOMIC DNA]</scope>
    <source>
        <strain evidence="2 3">DSM 29821</strain>
    </source>
</reference>
<sequence length="290" mass="32808">MRKLTILLALIPLFCLFCFSCHTNTPNRHPTSPLDVAKLIFGPDSVPDMYRYMTGEYDGTPNGQDLKHAHLRFRVLDQQDSMALINMTVIDSAGRGEDWYLQMLKDTTWKLQTVSSLAMTGMMQVQLEELEQMPQGYLDTLITAAQQDREGNALKMLTSMDDYHFLIGNLRLVLALDDTIVQHFKDNKAAFDTLKNEALKEVTAMGTHSLESPVKLMKQQANAGKALLIENIYAGEWGDPQCITFVIGGMMDNMVGYLYVPDKSHLPDLYDSSLIMLRDLGDGWYMYKTT</sequence>
<comment type="caution">
    <text evidence="2">The sequence shown here is derived from an EMBL/GenBank/DDBJ whole genome shotgun (WGS) entry which is preliminary data.</text>
</comment>
<dbReference type="Proteomes" id="UP000249819">
    <property type="component" value="Unassembled WGS sequence"/>
</dbReference>